<protein>
    <submittedName>
        <fullName evidence="5">Phosphotransferase system, phosphocarrier protein HPr</fullName>
    </submittedName>
</protein>
<evidence type="ECO:0000313" key="6">
    <source>
        <dbReference type="Proteomes" id="UP000000641"/>
    </source>
</evidence>
<dbReference type="GO" id="GO:0009401">
    <property type="term" value="P:phosphoenolpyruvate-dependent sugar phosphotransferase system"/>
    <property type="evidence" value="ECO:0007669"/>
    <property type="project" value="UniProtKB-KW"/>
</dbReference>
<comment type="subcellular location">
    <subcellularLocation>
        <location evidence="1">Cytoplasm</location>
    </subcellularLocation>
</comment>
<dbReference type="eggNOG" id="arCOG04543">
    <property type="taxonomic scope" value="Archaea"/>
</dbReference>
<dbReference type="PRINTS" id="PR00107">
    <property type="entry name" value="PHOSPHOCPHPR"/>
</dbReference>
<dbReference type="EnsemblBacteria" id="ABL78490">
    <property type="protein sequence ID" value="ABL78490"/>
    <property type="gene ID" value="Tpen_1091"/>
</dbReference>
<dbReference type="InterPro" id="IPR035895">
    <property type="entry name" value="HPr-like_sf"/>
</dbReference>
<keyword evidence="3" id="KW-0598">Phosphotransferase system</keyword>
<gene>
    <name evidence="5" type="ordered locus">Tpen_1091</name>
</gene>
<organism evidence="5 6">
    <name type="scientific">Thermofilum pendens (strain DSM 2475 / Hrk 5)</name>
    <dbReference type="NCBI Taxonomy" id="368408"/>
    <lineage>
        <taxon>Archaea</taxon>
        <taxon>Thermoproteota</taxon>
        <taxon>Thermoprotei</taxon>
        <taxon>Thermofilales</taxon>
        <taxon>Thermofilaceae</taxon>
        <taxon>Thermofilum</taxon>
    </lineage>
</organism>
<dbReference type="GeneID" id="4602131"/>
<dbReference type="Proteomes" id="UP000000641">
    <property type="component" value="Chromosome"/>
</dbReference>
<dbReference type="InterPro" id="IPR001020">
    <property type="entry name" value="PTS_HPr_His_P_site"/>
</dbReference>
<dbReference type="Gene3D" id="3.30.1340.10">
    <property type="entry name" value="HPr-like"/>
    <property type="match status" value="1"/>
</dbReference>
<dbReference type="PROSITE" id="PS00369">
    <property type="entry name" value="PTS_HPR_HIS"/>
    <property type="match status" value="1"/>
</dbReference>
<evidence type="ECO:0000256" key="3">
    <source>
        <dbReference type="ARBA" id="ARBA00022683"/>
    </source>
</evidence>
<dbReference type="NCBIfam" id="TIGR01003">
    <property type="entry name" value="PTS_HPr_family"/>
    <property type="match status" value="1"/>
</dbReference>
<dbReference type="PANTHER" id="PTHR33705:SF2">
    <property type="entry name" value="PHOSPHOCARRIER PROTEIN NPR"/>
    <property type="match status" value="1"/>
</dbReference>
<dbReference type="PROSITE" id="PS51350">
    <property type="entry name" value="PTS_HPR_DOM"/>
    <property type="match status" value="1"/>
</dbReference>
<dbReference type="HOGENOM" id="CLU_136230_2_2_2"/>
<reference evidence="6" key="1">
    <citation type="journal article" date="2008" name="J. Bacteriol.">
        <title>Genome sequence of Thermofilum pendens reveals an exceptional loss of biosynthetic pathways without genome reduction.</title>
        <authorList>
            <person name="Anderson I."/>
            <person name="Rodriguez J."/>
            <person name="Susanti D."/>
            <person name="Porat I."/>
            <person name="Reich C."/>
            <person name="Ulrich L.E."/>
            <person name="Elkins J.G."/>
            <person name="Mavromatis K."/>
            <person name="Lykidis A."/>
            <person name="Kim E."/>
            <person name="Thompson L.S."/>
            <person name="Nolan M."/>
            <person name="Land M."/>
            <person name="Copeland A."/>
            <person name="Lapidus A."/>
            <person name="Lucas S."/>
            <person name="Detter C."/>
            <person name="Zhulin I.B."/>
            <person name="Olsen G.J."/>
            <person name="Whitman W."/>
            <person name="Mukhopadhyay B."/>
            <person name="Bristow J."/>
            <person name="Kyrpides N."/>
        </authorList>
    </citation>
    <scope>NUCLEOTIDE SEQUENCE [LARGE SCALE GENOMIC DNA]</scope>
    <source>
        <strain evidence="6">DSM 2475 / Hrk 5</strain>
    </source>
</reference>
<dbReference type="KEGG" id="tpe:Tpen_1091"/>
<evidence type="ECO:0000256" key="1">
    <source>
        <dbReference type="ARBA" id="ARBA00004496"/>
    </source>
</evidence>
<dbReference type="InterPro" id="IPR000032">
    <property type="entry name" value="HPr-like"/>
</dbReference>
<dbReference type="SUPFAM" id="SSF55594">
    <property type="entry name" value="HPr-like"/>
    <property type="match status" value="1"/>
</dbReference>
<dbReference type="EMBL" id="CP000505">
    <property type="protein sequence ID" value="ABL78490.1"/>
    <property type="molecule type" value="Genomic_DNA"/>
</dbReference>
<dbReference type="OrthoDB" id="307063at2157"/>
<dbReference type="Pfam" id="PF00381">
    <property type="entry name" value="PTS-HPr"/>
    <property type="match status" value="1"/>
</dbReference>
<dbReference type="CDD" id="cd00367">
    <property type="entry name" value="PTS-HPr_like"/>
    <property type="match status" value="1"/>
</dbReference>
<sequence>MKTLKVKVSNRSGLHARPAAVFVQTARKFKSRITVRKLDKAADSKNILQLLALGVDMGDEIEIVAEGPDEEEAIAELGKLLTEVLPSIDK</sequence>
<name>A1RZ60_THEPD</name>
<dbReference type="PANTHER" id="PTHR33705">
    <property type="entry name" value="PHOSPHOCARRIER PROTEIN HPR"/>
    <property type="match status" value="1"/>
</dbReference>
<dbReference type="RefSeq" id="WP_011752755.1">
    <property type="nucleotide sequence ID" value="NC_008698.1"/>
</dbReference>
<dbReference type="TCDB" id="8.A.8.1.6">
    <property type="family name" value="the phosphotransferase system hpr (hpr) family"/>
</dbReference>
<evidence type="ECO:0000256" key="2">
    <source>
        <dbReference type="ARBA" id="ARBA00022490"/>
    </source>
</evidence>
<feature type="domain" description="HPr" evidence="4">
    <location>
        <begin position="1"/>
        <end position="90"/>
    </location>
</feature>
<keyword evidence="6" id="KW-1185">Reference proteome</keyword>
<evidence type="ECO:0000313" key="5">
    <source>
        <dbReference type="EMBL" id="ABL78490.1"/>
    </source>
</evidence>
<evidence type="ECO:0000259" key="4">
    <source>
        <dbReference type="PROSITE" id="PS51350"/>
    </source>
</evidence>
<dbReference type="AlphaFoldDB" id="A1RZ60"/>
<dbReference type="STRING" id="368408.Tpen_1091"/>
<dbReference type="InterPro" id="IPR050399">
    <property type="entry name" value="HPr"/>
</dbReference>
<proteinExistence type="predicted"/>
<keyword evidence="2" id="KW-0963">Cytoplasm</keyword>
<dbReference type="GO" id="GO:0005737">
    <property type="term" value="C:cytoplasm"/>
    <property type="evidence" value="ECO:0007669"/>
    <property type="project" value="UniProtKB-SubCell"/>
</dbReference>
<accession>A1RZ60</accession>